<dbReference type="Pfam" id="PF04389">
    <property type="entry name" value="Peptidase_M28"/>
    <property type="match status" value="1"/>
</dbReference>
<accession>A0A4R6TN82</accession>
<comment type="subcellular location">
    <subcellularLocation>
        <location evidence="2">Vacuole membrane</location>
        <topology evidence="2">Multi-pass membrane protein</topology>
    </subcellularLocation>
</comment>
<feature type="transmembrane region" description="Helical" evidence="9">
    <location>
        <begin position="402"/>
        <end position="420"/>
    </location>
</feature>
<evidence type="ECO:0000256" key="5">
    <source>
        <dbReference type="ARBA" id="ARBA00022554"/>
    </source>
</evidence>
<sequence length="759" mass="84398">MKRYLPLLSLFLLLLAFLAVFHTRMPSESYGNSASETEFSTARALQHVKAMSKEPHAVGFPAHEEVRSYLLQQLEALGMQPVLQQGYTAGDSGNLSRATNIIARLEGSGDGQALLLLSHYDSNPHSSLGASDAASGVAAILESLRAYLGTGNIPGNDIIVLFTDAEELGLNGADLFVNQHPWAKDVGLALNFEARGSGGPSYMFLETNGGNRSLIEGFMQADPGYPAANSLAYSVYKLLPNDTDLTVFREDGGIQGYNFAFIDDHFNYHTALDRYDRLDPASLAHQGSYLLPLLYHLGNSELPALGDDRDLVYMNIPFLGLITYPYSWIWSMFVIAVLIFTALLWYGFHKKVLSWGAIAKGFLPALISLVINIATGYFIWSFLLLLYPDYRDILQGFPYNGYWYIGSMAALASAVCFGVYAQFDKISVANKLPAAILVWLLLCGALSYFLAGAAFFVLPVYALLAGFFVVLHPKESDPLVLALLCIPAIWILTPFIEALPVGLGLKMLVTTTLFTSLLFYLMLPFFGSIRLSRKLAFLAFILFLGMMTSAHFRSGYSEEQPHPSSLVYLLDADSEKAYWASYNHRLSPWNSSYFQKEQGKDQDDIPVFRSKYNSTFSKIATAPVKKLAVPQVEKLKDTMVGGERILKILYRPQRAVNRLDIYTNPIRLNSAKVNGVTLEKEYLGKRGNRLLTHYISENDVTQLELSLPANTVLELSFFESANDLLSHPEFSVPSRPENEIPMPFVINDATVIMKKVRYE</sequence>
<evidence type="ECO:0000256" key="8">
    <source>
        <dbReference type="ARBA" id="ARBA00031512"/>
    </source>
</evidence>
<evidence type="ECO:0000256" key="7">
    <source>
        <dbReference type="ARBA" id="ARBA00023180"/>
    </source>
</evidence>
<feature type="transmembrane region" description="Helical" evidence="9">
    <location>
        <begin position="502"/>
        <end position="523"/>
    </location>
</feature>
<organism evidence="11 12">
    <name type="scientific">Zeaxanthinibacter enoshimensis</name>
    <dbReference type="NCBI Taxonomy" id="392009"/>
    <lineage>
        <taxon>Bacteria</taxon>
        <taxon>Pseudomonadati</taxon>
        <taxon>Bacteroidota</taxon>
        <taxon>Flavobacteriia</taxon>
        <taxon>Flavobacteriales</taxon>
        <taxon>Flavobacteriaceae</taxon>
        <taxon>Zeaxanthinibacter</taxon>
    </lineage>
</organism>
<keyword evidence="6 9" id="KW-1133">Transmembrane helix</keyword>
<evidence type="ECO:0000256" key="3">
    <source>
        <dbReference type="ARBA" id="ARBA00010918"/>
    </source>
</evidence>
<dbReference type="GO" id="GO:0005774">
    <property type="term" value="C:vacuolar membrane"/>
    <property type="evidence" value="ECO:0007669"/>
    <property type="project" value="UniProtKB-SubCell"/>
</dbReference>
<dbReference type="GO" id="GO:0006508">
    <property type="term" value="P:proteolysis"/>
    <property type="evidence" value="ECO:0007669"/>
    <property type="project" value="InterPro"/>
</dbReference>
<evidence type="ECO:0000256" key="9">
    <source>
        <dbReference type="SAM" id="Phobius"/>
    </source>
</evidence>
<keyword evidence="7" id="KW-0325">Glycoprotein</keyword>
<dbReference type="InterPro" id="IPR045175">
    <property type="entry name" value="M28_fam"/>
</dbReference>
<feature type="transmembrane region" description="Helical" evidence="9">
    <location>
        <begin position="535"/>
        <end position="552"/>
    </location>
</feature>
<evidence type="ECO:0000259" key="10">
    <source>
        <dbReference type="Pfam" id="PF04389"/>
    </source>
</evidence>
<proteinExistence type="inferred from homology"/>
<dbReference type="EMBL" id="SNYI01000001">
    <property type="protein sequence ID" value="TDQ32540.1"/>
    <property type="molecule type" value="Genomic_DNA"/>
</dbReference>
<dbReference type="PANTHER" id="PTHR12147:SF58">
    <property type="entry name" value="VACUOLAR MEMBRANE PROTEASE"/>
    <property type="match status" value="1"/>
</dbReference>
<dbReference type="OrthoDB" id="9778250at2"/>
<comment type="caution">
    <text evidence="11">The sequence shown here is derived from an EMBL/GenBank/DDBJ whole genome shotgun (WGS) entry which is preliminary data.</text>
</comment>
<keyword evidence="5" id="KW-0926">Vacuole</keyword>
<evidence type="ECO:0000313" key="11">
    <source>
        <dbReference type="EMBL" id="TDQ32540.1"/>
    </source>
</evidence>
<dbReference type="AlphaFoldDB" id="A0A4R6TN82"/>
<dbReference type="Proteomes" id="UP000295468">
    <property type="component" value="Unassembled WGS sequence"/>
</dbReference>
<evidence type="ECO:0000256" key="6">
    <source>
        <dbReference type="ARBA" id="ARBA00022989"/>
    </source>
</evidence>
<dbReference type="InterPro" id="IPR007484">
    <property type="entry name" value="Peptidase_M28"/>
</dbReference>
<feature type="transmembrane region" description="Helical" evidence="9">
    <location>
        <begin position="456"/>
        <end position="472"/>
    </location>
</feature>
<feature type="transmembrane region" description="Helical" evidence="9">
    <location>
        <begin position="328"/>
        <end position="349"/>
    </location>
</feature>
<dbReference type="PANTHER" id="PTHR12147">
    <property type="entry name" value="METALLOPEPTIDASE M28 FAMILY MEMBER"/>
    <property type="match status" value="1"/>
</dbReference>
<name>A0A4R6TN82_9FLAO</name>
<feature type="domain" description="Peptidase M28" evidence="10">
    <location>
        <begin position="100"/>
        <end position="291"/>
    </location>
</feature>
<feature type="transmembrane region" description="Helical" evidence="9">
    <location>
        <begin position="361"/>
        <end position="382"/>
    </location>
</feature>
<comment type="function">
    <text evidence="1">May be involved in vacuolar sorting and osmoregulation.</text>
</comment>
<comment type="similarity">
    <text evidence="3">Belongs to the peptidase M28 family.</text>
</comment>
<reference evidence="11 12" key="1">
    <citation type="submission" date="2019-03" db="EMBL/GenBank/DDBJ databases">
        <title>Genomic Encyclopedia of Archaeal and Bacterial Type Strains, Phase II (KMG-II): from individual species to whole genera.</title>
        <authorList>
            <person name="Goeker M."/>
        </authorList>
    </citation>
    <scope>NUCLEOTIDE SEQUENCE [LARGE SCALE GENOMIC DNA]</scope>
    <source>
        <strain evidence="11 12">DSM 18435</strain>
    </source>
</reference>
<gene>
    <name evidence="11" type="ORF">CLV82_0369</name>
</gene>
<dbReference type="SUPFAM" id="SSF53187">
    <property type="entry name" value="Zn-dependent exopeptidases"/>
    <property type="match status" value="1"/>
</dbReference>
<keyword evidence="9" id="KW-0472">Membrane</keyword>
<keyword evidence="12" id="KW-1185">Reference proteome</keyword>
<dbReference type="RefSeq" id="WP_133642588.1">
    <property type="nucleotide sequence ID" value="NZ_SNYI01000001.1"/>
</dbReference>
<feature type="transmembrane region" description="Helical" evidence="9">
    <location>
        <begin position="432"/>
        <end position="450"/>
    </location>
</feature>
<dbReference type="GO" id="GO:0008235">
    <property type="term" value="F:metalloexopeptidase activity"/>
    <property type="evidence" value="ECO:0007669"/>
    <property type="project" value="InterPro"/>
</dbReference>
<feature type="transmembrane region" description="Helical" evidence="9">
    <location>
        <begin position="479"/>
        <end position="496"/>
    </location>
</feature>
<evidence type="ECO:0000313" key="12">
    <source>
        <dbReference type="Proteomes" id="UP000295468"/>
    </source>
</evidence>
<evidence type="ECO:0000256" key="4">
    <source>
        <dbReference type="ARBA" id="ARBA00017435"/>
    </source>
</evidence>
<evidence type="ECO:0000256" key="1">
    <source>
        <dbReference type="ARBA" id="ARBA00003273"/>
    </source>
</evidence>
<dbReference type="Gene3D" id="3.40.630.10">
    <property type="entry name" value="Zn peptidases"/>
    <property type="match status" value="1"/>
</dbReference>
<keyword evidence="9" id="KW-0812">Transmembrane</keyword>
<protein>
    <recommendedName>
        <fullName evidence="4">Vacuolar membrane protease</fullName>
    </recommendedName>
    <alternativeName>
        <fullName evidence="8">FXNA-related family protease 1</fullName>
    </alternativeName>
</protein>
<evidence type="ECO:0000256" key="2">
    <source>
        <dbReference type="ARBA" id="ARBA00004128"/>
    </source>
</evidence>